<dbReference type="EMBL" id="JAGGLT010000013">
    <property type="protein sequence ID" value="MBP2071843.1"/>
    <property type="molecule type" value="Genomic_DNA"/>
</dbReference>
<evidence type="ECO:0000313" key="2">
    <source>
        <dbReference type="Proteomes" id="UP001166402"/>
    </source>
</evidence>
<dbReference type="Gene3D" id="3.40.50.300">
    <property type="entry name" value="P-loop containing nucleotide triphosphate hydrolases"/>
    <property type="match status" value="1"/>
</dbReference>
<accession>A0ABS4NFN9</accession>
<protein>
    <submittedName>
        <fullName evidence="1">Alkaline shock family protein YloU</fullName>
    </submittedName>
</protein>
<name>A0ABS4NFN9_9THEO</name>
<dbReference type="InterPro" id="IPR027417">
    <property type="entry name" value="P-loop_NTPase"/>
</dbReference>
<dbReference type="SUPFAM" id="SSF52540">
    <property type="entry name" value="P-loop containing nucleoside triphosphate hydrolases"/>
    <property type="match status" value="1"/>
</dbReference>
<reference evidence="1" key="1">
    <citation type="submission" date="2021-03" db="EMBL/GenBank/DDBJ databases">
        <title>Genomic Encyclopedia of Type Strains, Phase IV (KMG-IV): sequencing the most valuable type-strain genomes for metagenomic binning, comparative biology and taxonomic classification.</title>
        <authorList>
            <person name="Goeker M."/>
        </authorList>
    </citation>
    <scope>NUCLEOTIDE SEQUENCE</scope>
    <source>
        <strain evidence="1">DSM 101588</strain>
    </source>
</reference>
<gene>
    <name evidence="1" type="ORF">J2Z80_001364</name>
</gene>
<evidence type="ECO:0000313" key="1">
    <source>
        <dbReference type="EMBL" id="MBP2071843.1"/>
    </source>
</evidence>
<sequence length="282" mass="32284">MKVYSFVGASGSGKSHHASSVAGKYGIKYIIDDGLLICENRIVSGFSAKREKTKLSAIRRAIFAEEEHVKEVKKSLEELKPDKILILGTSDKMVDKIAERLSLPPVSERIYVENILSPEEIEVARKKRYEEGKHVIPVPTFEVKKHFSGYFIDPLRIFRRKEIDFEKTVVRPYYSYLGKYTISENVINSIVFNEAKKFDGIYKINKVITENYTEGIIIKIEIVMVHGTSINGVLRGAIKKIKSVVEYMTSLNVLDIKIHVKSLYIRDSDKIFKTREIFDKGK</sequence>
<organism evidence="1 2">
    <name type="scientific">Thermoanaerobacterium butyriciformans</name>
    <dbReference type="NCBI Taxonomy" id="1702242"/>
    <lineage>
        <taxon>Bacteria</taxon>
        <taxon>Bacillati</taxon>
        <taxon>Bacillota</taxon>
        <taxon>Clostridia</taxon>
        <taxon>Thermoanaerobacterales</taxon>
        <taxon>Thermoanaerobacteraceae</taxon>
        <taxon>Thermoanaerobacterium</taxon>
    </lineage>
</organism>
<dbReference type="RefSeq" id="WP_209453705.1">
    <property type="nucleotide sequence ID" value="NZ_JAGGLT010000013.1"/>
</dbReference>
<proteinExistence type="predicted"/>
<keyword evidence="2" id="KW-1185">Reference proteome</keyword>
<comment type="caution">
    <text evidence="1">The sequence shown here is derived from an EMBL/GenBank/DDBJ whole genome shotgun (WGS) entry which is preliminary data.</text>
</comment>
<dbReference type="Proteomes" id="UP001166402">
    <property type="component" value="Unassembled WGS sequence"/>
</dbReference>